<keyword evidence="2" id="KW-1185">Reference proteome</keyword>
<dbReference type="InterPro" id="IPR006530">
    <property type="entry name" value="YD"/>
</dbReference>
<dbReference type="RefSeq" id="WP_087698347.1">
    <property type="nucleotide sequence ID" value="NZ_NHOO01000014.1"/>
</dbReference>
<reference evidence="1 2" key="1">
    <citation type="submission" date="2017-05" db="EMBL/GenBank/DDBJ databases">
        <title>Chromobacterium violaceum GHPS1 isolated from Hydrocarbon polluted soil in French Guiana display an awesome secondary metabolite arsenal and a battery of drug and heavy-metal-resistance and detoxification of xenobiotics proteins.</title>
        <authorList>
            <person name="Belbahri L."/>
        </authorList>
    </citation>
    <scope>NUCLEOTIDE SEQUENCE [LARGE SCALE GENOMIC DNA]</scope>
    <source>
        <strain evidence="1 2">GHPS1</strain>
    </source>
</reference>
<evidence type="ECO:0008006" key="3">
    <source>
        <dbReference type="Google" id="ProtNLM"/>
    </source>
</evidence>
<evidence type="ECO:0000313" key="2">
    <source>
        <dbReference type="Proteomes" id="UP000196342"/>
    </source>
</evidence>
<evidence type="ECO:0000313" key="1">
    <source>
        <dbReference type="EMBL" id="OVE46943.1"/>
    </source>
</evidence>
<dbReference type="Gene3D" id="2.180.10.10">
    <property type="entry name" value="RHS repeat-associated core"/>
    <property type="match status" value="2"/>
</dbReference>
<proteinExistence type="predicted"/>
<accession>A0A202B5V9</accession>
<name>A0A202B5V9_CHRVL</name>
<dbReference type="PANTHER" id="PTHR32305">
    <property type="match status" value="1"/>
</dbReference>
<gene>
    <name evidence="1" type="ORF">CBW21_16170</name>
</gene>
<dbReference type="EMBL" id="NHOO01000014">
    <property type="protein sequence ID" value="OVE46943.1"/>
    <property type="molecule type" value="Genomic_DNA"/>
</dbReference>
<protein>
    <recommendedName>
        <fullName evidence="3">YD repeat-containing protein</fullName>
    </recommendedName>
</protein>
<dbReference type="Pfam" id="PF05593">
    <property type="entry name" value="RHS_repeat"/>
    <property type="match status" value="3"/>
</dbReference>
<dbReference type="Proteomes" id="UP000196342">
    <property type="component" value="Unassembled WGS sequence"/>
</dbReference>
<organism evidence="1 2">
    <name type="scientific">Chromobacterium violaceum</name>
    <dbReference type="NCBI Taxonomy" id="536"/>
    <lineage>
        <taxon>Bacteria</taxon>
        <taxon>Pseudomonadati</taxon>
        <taxon>Pseudomonadota</taxon>
        <taxon>Betaproteobacteria</taxon>
        <taxon>Neisseriales</taxon>
        <taxon>Chromobacteriaceae</taxon>
        <taxon>Chromobacterium</taxon>
    </lineage>
</organism>
<dbReference type="InterPro" id="IPR050708">
    <property type="entry name" value="T6SS_VgrG/RHS"/>
</dbReference>
<sequence>MADNTGIYSQAFNFSSAVYGGVDPRTGLFSFSFDLGILSANQGLTPALLLRIAYFPLAAGESSDGLGKGFSMGGFIKYDRLRRLLILASGERYRLLDEDSAPVSIRQLKLDVVRVHRTVADGVRRYRIVLKNGEIHHLSAPWGPDIYVPEKIESPLGHALYLRWDSPGAGRLRLKEVRDEEKRTLFRIDYPNADGERVAITQWPDSDDEKVALELYFQNGYLHRIVNKSLSGNGDVEWTLGYETDSKVADAVGGLLLNELTAPTGLAQRVRYEPLCMKLQGERSDFGLPAVVLHSLVPGAGQPAINTHYEYSPANYLGYGASFKGSQGGADELFDIQVPYTYQSTEKLLDKSLNPAKPIRTTVRKYNNFHLLVSEEVREGACVFRQETAYPAKVGQSYEAQPATFQLPVRQTMSWEAAGRSRRESISFEYDDAGQLIKQTMSDGSITVLEYYPPVGEPGHCPADAEGFGRYLKSKTVFPSVSAEYGDEMAMRTEYVFRSIRTRPGSAHAEAILQQTVSHYAGMPGPKARAAMLGGKPSWEAYQPRQLAKESYDYLDAPAQKDHGRIKKRIAVVYGEDRTPYEMVQDFVFEPVRSGNREVALKQTVSVTVKEDPLEKKDGKLQKVSSTRVLSVLTGRLLSETDVLGNTVAYGYDPLGRLKTQTAHPDLKAYRAIARWDYLWPSTKNGTPAMVIHTDALGNQTRTSHDGLGRMIREEACDRDGGLGWKTVRTHLYDEAGRQARTTVTDVVHDREGKPVTLSKTTEREWDSWGQLSVERELETGLASRQEIDPIAQTVATWQAGTGRCSAKYMNFYSKGSHDLERRIVLAYHQESRSWDAEDKPYSVASWGWDGAHRLRRATDEMSHATGYRYDAWGRTVEIVLPDGSAVRKQYAPFSQAALPTQISVADKGVETVAGTQKFDGLGRLKRTESGGRPTRFEYASDAASSPRTVTGPDGRVQVYTVDDRLGEALKSVAAKAPDHQPGVSPIQQTYSYLLPMGLLHEAEEVGGAQSAWDRWPSGRLREETHDIRSGGKKKAHYRYSLTGNLEGGAGIDGAAHARSYETAAAHVGKLIEIADAAVTVTLAYDGLQRLCSWTARDGRGHALATTLEFDSLGRETKRTLAAESAEAETLSQEWYPNGQLHQRKRSEGGKLFCDETFVYDARNRLKDYAASGPGLPKDAYGNAIRGQKFEFDAFNNIRKCTTVLDGGSENVGEYLFENPADPCQLTKVTNSALDKGYPPAIELKYDQAGRLERDEVGRRLSYDALGRLARVEGGGGSASYGYDAHDRLVCQRVETSGMDHRLYYRANRLVNEWMTRSGQAPGADDDRVRLVYAAGSCAAQVNEGGNGSVAALMGTDGKGSIVSQVEGGQAKHYAYTPYGHQSSP</sequence>
<dbReference type="NCBIfam" id="TIGR01643">
    <property type="entry name" value="YD_repeat_2x"/>
    <property type="match status" value="2"/>
</dbReference>
<dbReference type="PANTHER" id="PTHR32305:SF15">
    <property type="entry name" value="PROTEIN RHSA-RELATED"/>
    <property type="match status" value="1"/>
</dbReference>
<comment type="caution">
    <text evidence="1">The sequence shown here is derived from an EMBL/GenBank/DDBJ whole genome shotgun (WGS) entry which is preliminary data.</text>
</comment>
<dbReference type="InterPro" id="IPR031325">
    <property type="entry name" value="RHS_repeat"/>
</dbReference>